<dbReference type="AlphaFoldDB" id="X0XM23"/>
<organism evidence="1">
    <name type="scientific">marine sediment metagenome</name>
    <dbReference type="NCBI Taxonomy" id="412755"/>
    <lineage>
        <taxon>unclassified sequences</taxon>
        <taxon>metagenomes</taxon>
        <taxon>ecological metagenomes</taxon>
    </lineage>
</organism>
<proteinExistence type="predicted"/>
<evidence type="ECO:0000313" key="1">
    <source>
        <dbReference type="EMBL" id="GAG44220.1"/>
    </source>
</evidence>
<sequence length="30" mass="3344">TPSGVLAKWVGTQKDFEPILRSLFASKTCY</sequence>
<dbReference type="EMBL" id="BARS01056620">
    <property type="protein sequence ID" value="GAG44220.1"/>
    <property type="molecule type" value="Genomic_DNA"/>
</dbReference>
<protein>
    <submittedName>
        <fullName evidence="1">Uncharacterized protein</fullName>
    </submittedName>
</protein>
<name>X0XM23_9ZZZZ</name>
<reference evidence="1" key="1">
    <citation type="journal article" date="2014" name="Front. Microbiol.">
        <title>High frequency of phylogenetically diverse reductive dehalogenase-homologous genes in deep subseafloor sedimentary metagenomes.</title>
        <authorList>
            <person name="Kawai M."/>
            <person name="Futagami T."/>
            <person name="Toyoda A."/>
            <person name="Takaki Y."/>
            <person name="Nishi S."/>
            <person name="Hori S."/>
            <person name="Arai W."/>
            <person name="Tsubouchi T."/>
            <person name="Morono Y."/>
            <person name="Uchiyama I."/>
            <person name="Ito T."/>
            <person name="Fujiyama A."/>
            <person name="Inagaki F."/>
            <person name="Takami H."/>
        </authorList>
    </citation>
    <scope>NUCLEOTIDE SEQUENCE</scope>
    <source>
        <strain evidence="1">Expedition CK06-06</strain>
    </source>
</reference>
<comment type="caution">
    <text evidence="1">The sequence shown here is derived from an EMBL/GenBank/DDBJ whole genome shotgun (WGS) entry which is preliminary data.</text>
</comment>
<accession>X0XM23</accession>
<gene>
    <name evidence="1" type="ORF">S01H1_83318</name>
</gene>
<feature type="non-terminal residue" evidence="1">
    <location>
        <position position="1"/>
    </location>
</feature>